<gene>
    <name evidence="1" type="ORF">LMH87_002768</name>
</gene>
<accession>A0A9W8Q6Y5</accession>
<dbReference type="EMBL" id="JAJHUN010000010">
    <property type="protein sequence ID" value="KAJ4148290.1"/>
    <property type="molecule type" value="Genomic_DNA"/>
</dbReference>
<dbReference type="GeneID" id="80889927"/>
<keyword evidence="2" id="KW-1185">Reference proteome</keyword>
<protein>
    <submittedName>
        <fullName evidence="1">Uncharacterized protein</fullName>
    </submittedName>
</protein>
<name>A0A9W8Q6Y5_AKAMU</name>
<dbReference type="RefSeq" id="XP_056051231.1">
    <property type="nucleotide sequence ID" value="XM_056194278.1"/>
</dbReference>
<organism evidence="1 2">
    <name type="scientific">Akanthomyces muscarius</name>
    <name type="common">Entomopathogenic fungus</name>
    <name type="synonym">Lecanicillium muscarium</name>
    <dbReference type="NCBI Taxonomy" id="2231603"/>
    <lineage>
        <taxon>Eukaryota</taxon>
        <taxon>Fungi</taxon>
        <taxon>Dikarya</taxon>
        <taxon>Ascomycota</taxon>
        <taxon>Pezizomycotina</taxon>
        <taxon>Sordariomycetes</taxon>
        <taxon>Hypocreomycetidae</taxon>
        <taxon>Hypocreales</taxon>
        <taxon>Cordycipitaceae</taxon>
        <taxon>Akanthomyces</taxon>
    </lineage>
</organism>
<comment type="caution">
    <text evidence="1">The sequence shown here is derived from an EMBL/GenBank/DDBJ whole genome shotgun (WGS) entry which is preliminary data.</text>
</comment>
<sequence length="161" mass="18074">MSRFACPLNAQHKALSNYAKLPGDVAPCLSNKFCCHSTISSKRSKRPGSTHQPLITLPLKHTSSSLGLSRRRWYLAVVCLVTSVTNEMYSWIVCVAHPSEENIGRFLQRLPDLGEDWGRLPVWGCCDINLQELVYAYVEERSRSWPELQMGNPISLGLGDL</sequence>
<evidence type="ECO:0000313" key="1">
    <source>
        <dbReference type="EMBL" id="KAJ4148290.1"/>
    </source>
</evidence>
<proteinExistence type="predicted"/>
<reference evidence="1" key="1">
    <citation type="journal article" date="2023" name="Access Microbiol">
        <title>De-novo genome assembly for Akanthomyces muscarius, a biocontrol agent of insect agricultural pests.</title>
        <authorList>
            <person name="Erdos Z."/>
            <person name="Studholme D.J."/>
            <person name="Raymond B."/>
            <person name="Sharma M."/>
        </authorList>
    </citation>
    <scope>NUCLEOTIDE SEQUENCE</scope>
    <source>
        <strain evidence="1">Ve6</strain>
    </source>
</reference>
<dbReference type="AlphaFoldDB" id="A0A9W8Q6Y5"/>
<dbReference type="Proteomes" id="UP001144673">
    <property type="component" value="Chromosome 3"/>
</dbReference>
<evidence type="ECO:0000313" key="2">
    <source>
        <dbReference type="Proteomes" id="UP001144673"/>
    </source>
</evidence>